<comment type="similarity">
    <text evidence="1">Belongs to the 5'-3' exonuclease family. XRN2/RAT1 subfamily.</text>
</comment>
<evidence type="ECO:0000313" key="13">
    <source>
        <dbReference type="EMBL" id="RXK41124.1"/>
    </source>
</evidence>
<evidence type="ECO:0000256" key="4">
    <source>
        <dbReference type="ARBA" id="ARBA00022801"/>
    </source>
</evidence>
<dbReference type="InterPro" id="IPR016494">
    <property type="entry name" value="5_3_exoribonuclease_1"/>
</dbReference>
<dbReference type="PANTHER" id="PTHR12341:SF7">
    <property type="entry name" value="5'-3' EXORIBONUCLEASE 1"/>
    <property type="match status" value="1"/>
</dbReference>
<dbReference type="FunCoup" id="A0A4Q1BSU9">
    <property type="interactions" value="332"/>
</dbReference>
<keyword evidence="5 6" id="KW-0269">Exonuclease</keyword>
<dbReference type="GO" id="GO:0016075">
    <property type="term" value="P:rRNA catabolic process"/>
    <property type="evidence" value="ECO:0007669"/>
    <property type="project" value="TreeGrafter"/>
</dbReference>
<feature type="compositionally biased region" description="Polar residues" evidence="7">
    <location>
        <begin position="1351"/>
        <end position="1370"/>
    </location>
</feature>
<dbReference type="Pfam" id="PF18129">
    <property type="entry name" value="SH3_12"/>
    <property type="match status" value="1"/>
</dbReference>
<evidence type="ECO:0000259" key="10">
    <source>
        <dbReference type="Pfam" id="PF18129"/>
    </source>
</evidence>
<dbReference type="InterPro" id="IPR027073">
    <property type="entry name" value="5_3_exoribonuclease"/>
</dbReference>
<dbReference type="InterPro" id="IPR041385">
    <property type="entry name" value="SH3_12"/>
</dbReference>
<dbReference type="Gene3D" id="1.25.40.1050">
    <property type="match status" value="1"/>
</dbReference>
<keyword evidence="14" id="KW-1185">Reference proteome</keyword>
<evidence type="ECO:0000259" key="12">
    <source>
        <dbReference type="Pfam" id="PF18334"/>
    </source>
</evidence>
<dbReference type="GO" id="GO:0000184">
    <property type="term" value="P:nuclear-transcribed mRNA catabolic process, nonsense-mediated decay"/>
    <property type="evidence" value="ECO:0007669"/>
    <property type="project" value="UniProtKB-KW"/>
</dbReference>
<comment type="function">
    <text evidence="6">Multifunctional protein that exhibits several independent functions at different levels of the cellular processes. 5'-3' exonuclease component of the nonsense-mediated mRNA decay (NMD) which is a highly conserved mRNA degradation pathway, an RNA surveillance system whose role is to identify and rid cells of mRNA with premature termination codons and thus prevents accumulation of potentially harmful truncated proteins.</text>
</comment>
<dbReference type="Pfam" id="PF18334">
    <property type="entry name" value="XRN1_D2_D3"/>
    <property type="match status" value="1"/>
</dbReference>
<feature type="compositionally biased region" description="Basic residues" evidence="7">
    <location>
        <begin position="1423"/>
        <end position="1438"/>
    </location>
</feature>
<keyword evidence="6" id="KW-0866">Nonsense-mediated mRNA decay</keyword>
<dbReference type="InterPro" id="IPR040992">
    <property type="entry name" value="XRN1_D1"/>
</dbReference>
<evidence type="ECO:0000259" key="9">
    <source>
        <dbReference type="Pfam" id="PF17846"/>
    </source>
</evidence>
<feature type="domain" description="Exoribonuclease Xrn1 D2/D3" evidence="12">
    <location>
        <begin position="937"/>
        <end position="1159"/>
    </location>
</feature>
<evidence type="ECO:0000256" key="3">
    <source>
        <dbReference type="ARBA" id="ARBA00022722"/>
    </source>
</evidence>
<feature type="domain" description="Xrn1 N-terminal" evidence="8">
    <location>
        <begin position="15"/>
        <end position="239"/>
    </location>
</feature>
<feature type="domain" description="5'-3' exoribonuclease 1 D1" evidence="11">
    <location>
        <begin position="744"/>
        <end position="933"/>
    </location>
</feature>
<dbReference type="VEuPathDB" id="FungiDB:TREMEDRAFT_57240"/>
<dbReference type="VEuPathDB" id="FungiDB:TREMEDRAFT_57239"/>
<name>A0A4Q1BSU9_TREME</name>
<dbReference type="InterPro" id="IPR047008">
    <property type="entry name" value="XRN1_SH3_sf"/>
</dbReference>
<dbReference type="EC" id="3.1.13.-" evidence="6"/>
<dbReference type="Gene3D" id="2.30.30.30">
    <property type="match status" value="1"/>
</dbReference>
<feature type="region of interest" description="Disordered" evidence="7">
    <location>
        <begin position="1401"/>
        <end position="1450"/>
    </location>
</feature>
<dbReference type="InterPro" id="IPR047007">
    <property type="entry name" value="XRN1_D1_sf"/>
</dbReference>
<dbReference type="CDD" id="cd18673">
    <property type="entry name" value="PIN_XRN1-2-like"/>
    <property type="match status" value="1"/>
</dbReference>
<dbReference type="PANTHER" id="PTHR12341">
    <property type="entry name" value="5'-&gt;3' EXORIBONUCLEASE"/>
    <property type="match status" value="1"/>
</dbReference>
<evidence type="ECO:0000256" key="5">
    <source>
        <dbReference type="ARBA" id="ARBA00022839"/>
    </source>
</evidence>
<comment type="subcellular location">
    <subcellularLocation>
        <location evidence="6">Cytoplasm</location>
    </subcellularLocation>
</comment>
<organism evidence="13 14">
    <name type="scientific">Tremella mesenterica</name>
    <name type="common">Jelly fungus</name>
    <dbReference type="NCBI Taxonomy" id="5217"/>
    <lineage>
        <taxon>Eukaryota</taxon>
        <taxon>Fungi</taxon>
        <taxon>Dikarya</taxon>
        <taxon>Basidiomycota</taxon>
        <taxon>Agaricomycotina</taxon>
        <taxon>Tremellomycetes</taxon>
        <taxon>Tremellales</taxon>
        <taxon>Tremellaceae</taxon>
        <taxon>Tremella</taxon>
    </lineage>
</organism>
<dbReference type="Proteomes" id="UP000289152">
    <property type="component" value="Unassembled WGS sequence"/>
</dbReference>
<feature type="domain" description="5'-3' exoribonuclease 1 SH3-like" evidence="10">
    <location>
        <begin position="1182"/>
        <end position="1250"/>
    </location>
</feature>
<dbReference type="GO" id="GO:0005634">
    <property type="term" value="C:nucleus"/>
    <property type="evidence" value="ECO:0007669"/>
    <property type="project" value="TreeGrafter"/>
</dbReference>
<feature type="region of interest" description="Disordered" evidence="7">
    <location>
        <begin position="1351"/>
        <end position="1389"/>
    </location>
</feature>
<feature type="domain" description="Xrn1 helical" evidence="9">
    <location>
        <begin position="284"/>
        <end position="692"/>
    </location>
</feature>
<dbReference type="Pfam" id="PF03159">
    <property type="entry name" value="XRN_N"/>
    <property type="match status" value="1"/>
</dbReference>
<sequence>MGRFHQLQSVHADYQFFRWISERYPLTSQLITPNSIPTFDNLYLDMNGIIHNCSHPPSSEDDPHFRITEEQMVLAIFAYIDHLFTKIKPKKVFFMAIDGVAPRAKMNQQRSRRYRTARDAKEKRAEAERKGEKLPEEKAFDSNCITPGTPFMARLSNHLKYYVSKRISEDAEWRDVTVILSGHDVPGEGEHKIQEFIRLNKAQPDYNPNTRHCLYGLDADLIMLGLLSHDPHFCLLREEVTFGRKTKKSTGLNQTNFYLLHLSILREYLDLEFGSLASQIDFEYSLERIIDDFILMGIFVGNDFLPHLPDLHINEGALERIWDIYKAMLPKAGGYLNEYGTISLPRLQLMLDELSKFEVDRFEEEFADQNWYKGKQSKEIEAMEKARKRGKLVITKQQQKLLTKIKQFVTKYQTKPSADDKCTLVNDLSARDRRFVQELVDALHLHATWDEVDEYGQPLIVLRFNLEGVSDDDETSVDEDASDEWESENEGDLALQRVFQKYDKAKVVENTVEDFEESYEETMKEKMDEWKKVYYREKLEIDYNNPEELHGIVYRYIEGLQWILYYYYRGVASWSWFYNYHYSPRITDLKGIAEFKFQFELGTPFTPYQQLMGVLPEESKEHIPVAYRDLMYEETSPIIDFYPQDFELDMNGKKQDWEAVVKIPFIDQDRLLRAMAPRDVRLTEEEKQRNNGNVLSTKFVYDESNDTTYPSSLSGFFPDLIKCHCRGTSFHLPTLGDGIELIMGLLGGVHLGASALAGFPSLQTLPFQGSLGFHGVNVFQSDSRNRSMIITIHNKHEHPNLPPLAQAMIGQRTFHSWPYLQEGLVVALSDQNHKYELQQQGKSTRIISTPYNPFQAISWKKAADHIEHHSSKRFGIITGPVEVMLHVRPLKGLKRMDTGALVKDYDSADKEITQALQLAVNQVTFEDERYIEKDAPPMAQDFPVGEKVVFLGRTIYGAAAQVVATGKNTININVAFFPNEHQENAQFTQLVRKRPSGIYYPSPILSRRLRISALALSRICSSLLVQLSDGSKTNIGLSLKFESKGLKVLGYTRRNDRGWEYSETAARELEAYKEAFPEPFANLESRGGDILTAAEICPTAKNPDQVIKDMKKWLKEHNLVDLEPVSLFAEQLEKETVQLLETMADQFHSKKDASQIKRITIQGLPRQAILKPSHAIYRLQGQTFVLGDRVIMVQDAAAGGVPLAMKGVVVGIATKDIDVVWDVPFMGGETLGGRCSEYRGSTVPFASCLNLTNPQFAVDESTPPAPLGKASPFKPRLGPRPVLPMQHYQPSRPGKQPITVMRNPIRVPTTHGVQYNHAASGVRPPPIQQAPAPRVPHEQMLQTILAGQQRLKNAQQVNKSYQPTTSNGHSDSPPVPRQHSPKKNPPTLPHQANQIVVLPVPTSQPSRANGQHLEERSNGQVRGRGRGGPRGRGFRGRGRGGPPKVMEASA</sequence>
<dbReference type="FunFam" id="1.25.40.1050:FF:000002">
    <property type="entry name" value="5'-3' exoribonuclease"/>
    <property type="match status" value="1"/>
</dbReference>
<dbReference type="InterPro" id="IPR014722">
    <property type="entry name" value="Rib_uL2_dom2"/>
</dbReference>
<evidence type="ECO:0000256" key="6">
    <source>
        <dbReference type="PIRNR" id="PIRNR006743"/>
    </source>
</evidence>
<dbReference type="Gene3D" id="2.30.30.750">
    <property type="match status" value="1"/>
</dbReference>
<evidence type="ECO:0000256" key="1">
    <source>
        <dbReference type="ARBA" id="ARBA00006994"/>
    </source>
</evidence>
<dbReference type="GO" id="GO:0003723">
    <property type="term" value="F:RNA binding"/>
    <property type="evidence" value="ECO:0007669"/>
    <property type="project" value="UniProtKB-KW"/>
</dbReference>
<evidence type="ECO:0000256" key="7">
    <source>
        <dbReference type="SAM" id="MobiDB-lite"/>
    </source>
</evidence>
<dbReference type="Gene3D" id="2.170.260.40">
    <property type="match status" value="1"/>
</dbReference>
<keyword evidence="3 6" id="KW-0540">Nuclease</keyword>
<feature type="region of interest" description="Disordered" evidence="7">
    <location>
        <begin position="1316"/>
        <end position="1336"/>
    </location>
</feature>
<evidence type="ECO:0000259" key="11">
    <source>
        <dbReference type="Pfam" id="PF18332"/>
    </source>
</evidence>
<keyword evidence="2" id="KW-0507">mRNA processing</keyword>
<evidence type="ECO:0000259" key="8">
    <source>
        <dbReference type="Pfam" id="PF03159"/>
    </source>
</evidence>
<keyword evidence="6" id="KW-0694">RNA-binding</keyword>
<keyword evidence="6" id="KW-0963">Cytoplasm</keyword>
<dbReference type="OrthoDB" id="372487at2759"/>
<reference evidence="13 14" key="1">
    <citation type="submission" date="2016-06" db="EMBL/GenBank/DDBJ databases">
        <title>Evolution of pathogenesis and genome organization in the Tremellales.</title>
        <authorList>
            <person name="Cuomo C."/>
            <person name="Litvintseva A."/>
            <person name="Heitman J."/>
            <person name="Chen Y."/>
            <person name="Sun S."/>
            <person name="Springer D."/>
            <person name="Dromer F."/>
            <person name="Young S."/>
            <person name="Zeng Q."/>
            <person name="Chapman S."/>
            <person name="Gujja S."/>
            <person name="Saif S."/>
            <person name="Birren B."/>
        </authorList>
    </citation>
    <scope>NUCLEOTIDE SEQUENCE [LARGE SCALE GENOMIC DNA]</scope>
    <source>
        <strain evidence="13 14">ATCC 28783</strain>
    </source>
</reference>
<dbReference type="InParanoid" id="A0A4Q1BSU9"/>
<dbReference type="InterPro" id="IPR041106">
    <property type="entry name" value="XRN1_D2_D3"/>
</dbReference>
<accession>A0A4Q1BSU9</accession>
<protein>
    <recommendedName>
        <fullName evidence="6">5'-3' exoribonuclease 1</fullName>
        <ecNumber evidence="6">3.1.13.-</ecNumber>
    </recommendedName>
</protein>
<feature type="region of interest" description="Disordered" evidence="7">
    <location>
        <begin position="1261"/>
        <end position="1281"/>
    </location>
</feature>
<dbReference type="Pfam" id="PF17846">
    <property type="entry name" value="XRN_M"/>
    <property type="match status" value="1"/>
</dbReference>
<dbReference type="STRING" id="5217.A0A4Q1BSU9"/>
<feature type="compositionally biased region" description="Basic and acidic residues" evidence="7">
    <location>
        <begin position="116"/>
        <end position="133"/>
    </location>
</feature>
<proteinExistence type="inferred from homology"/>
<dbReference type="Gene3D" id="3.40.50.12390">
    <property type="match status" value="2"/>
</dbReference>
<comment type="caution">
    <text evidence="13">The sequence shown here is derived from an EMBL/GenBank/DDBJ whole genome shotgun (WGS) entry which is preliminary data.</text>
</comment>
<dbReference type="EMBL" id="SDIL01000011">
    <property type="protein sequence ID" value="RXK41124.1"/>
    <property type="molecule type" value="Genomic_DNA"/>
</dbReference>
<dbReference type="Pfam" id="PF18332">
    <property type="entry name" value="XRN1_D1"/>
    <property type="match status" value="1"/>
</dbReference>
<evidence type="ECO:0000256" key="2">
    <source>
        <dbReference type="ARBA" id="ARBA00022664"/>
    </source>
</evidence>
<evidence type="ECO:0000313" key="14">
    <source>
        <dbReference type="Proteomes" id="UP000289152"/>
    </source>
</evidence>
<dbReference type="GO" id="GO:0004534">
    <property type="term" value="F:5'-3' RNA exonuclease activity"/>
    <property type="evidence" value="ECO:0007669"/>
    <property type="project" value="UniProtKB-ARBA"/>
</dbReference>
<dbReference type="FunFam" id="3.40.50.12390:FF:000002">
    <property type="entry name" value="5'-3' exoribonuclease 1"/>
    <property type="match status" value="1"/>
</dbReference>
<dbReference type="InterPro" id="IPR004859">
    <property type="entry name" value="Xrn1_N"/>
</dbReference>
<keyword evidence="4 6" id="KW-0378">Hydrolase</keyword>
<dbReference type="GO" id="GO:0006397">
    <property type="term" value="P:mRNA processing"/>
    <property type="evidence" value="ECO:0007669"/>
    <property type="project" value="UniProtKB-KW"/>
</dbReference>
<dbReference type="InterPro" id="IPR041412">
    <property type="entry name" value="Xrn1_helical"/>
</dbReference>
<dbReference type="PIRSF" id="PIRSF006743">
    <property type="entry name" value="Exonuclease_Xnr1"/>
    <property type="match status" value="1"/>
</dbReference>
<dbReference type="GO" id="GO:0005737">
    <property type="term" value="C:cytoplasm"/>
    <property type="evidence" value="ECO:0007669"/>
    <property type="project" value="UniProtKB-SubCell"/>
</dbReference>
<gene>
    <name evidence="13" type="ORF">M231_01527</name>
</gene>
<feature type="region of interest" description="Disordered" evidence="7">
    <location>
        <begin position="107"/>
        <end position="133"/>
    </location>
</feature>